<feature type="transmembrane region" description="Helical" evidence="6">
    <location>
        <begin position="434"/>
        <end position="452"/>
    </location>
</feature>
<dbReference type="AlphaFoldDB" id="A0AAX4JNJ1"/>
<dbReference type="GO" id="GO:0042908">
    <property type="term" value="P:xenobiotic transport"/>
    <property type="evidence" value="ECO:0007669"/>
    <property type="project" value="UniProtKB-ARBA"/>
</dbReference>
<dbReference type="RefSeq" id="XP_066073702.1">
    <property type="nucleotide sequence ID" value="XM_066217605.1"/>
</dbReference>
<dbReference type="Pfam" id="PF07690">
    <property type="entry name" value="MFS_1"/>
    <property type="match status" value="1"/>
</dbReference>
<keyword evidence="4 6" id="KW-0472">Membrane</keyword>
<feature type="transmembrane region" description="Helical" evidence="6">
    <location>
        <begin position="498"/>
        <end position="522"/>
    </location>
</feature>
<dbReference type="PANTHER" id="PTHR23502:SF134">
    <property type="entry name" value="MAJOR FACILITATOR SUPERFAMILY (MFS) PROFILE DOMAIN-CONTAINING PROTEIN-RELATED"/>
    <property type="match status" value="1"/>
</dbReference>
<accession>A0AAX4JNJ1</accession>
<dbReference type="GO" id="GO:0005886">
    <property type="term" value="C:plasma membrane"/>
    <property type="evidence" value="ECO:0007669"/>
    <property type="project" value="TreeGrafter"/>
</dbReference>
<dbReference type="PROSITE" id="PS50850">
    <property type="entry name" value="MFS"/>
    <property type="match status" value="1"/>
</dbReference>
<keyword evidence="9" id="KW-1185">Reference proteome</keyword>
<dbReference type="EMBL" id="CP144099">
    <property type="protein sequence ID" value="WWC86939.1"/>
    <property type="molecule type" value="Genomic_DNA"/>
</dbReference>
<feature type="transmembrane region" description="Helical" evidence="6">
    <location>
        <begin position="534"/>
        <end position="556"/>
    </location>
</feature>
<feature type="transmembrane region" description="Helical" evidence="6">
    <location>
        <begin position="158"/>
        <end position="181"/>
    </location>
</feature>
<feature type="region of interest" description="Disordered" evidence="5">
    <location>
        <begin position="49"/>
        <end position="74"/>
    </location>
</feature>
<dbReference type="Gene3D" id="1.20.1250.20">
    <property type="entry name" value="MFS general substrate transporter like domains"/>
    <property type="match status" value="1"/>
</dbReference>
<protein>
    <recommendedName>
        <fullName evidence="7">Major facilitator superfamily (MFS) profile domain-containing protein</fullName>
    </recommendedName>
</protein>
<evidence type="ECO:0000259" key="7">
    <source>
        <dbReference type="PROSITE" id="PS50850"/>
    </source>
</evidence>
<keyword evidence="2 6" id="KW-0812">Transmembrane</keyword>
<evidence type="ECO:0000256" key="3">
    <source>
        <dbReference type="ARBA" id="ARBA00022989"/>
    </source>
</evidence>
<dbReference type="GO" id="GO:0022857">
    <property type="term" value="F:transmembrane transporter activity"/>
    <property type="evidence" value="ECO:0007669"/>
    <property type="project" value="InterPro"/>
</dbReference>
<dbReference type="SUPFAM" id="SSF103473">
    <property type="entry name" value="MFS general substrate transporter"/>
    <property type="match status" value="1"/>
</dbReference>
<reference evidence="8 9" key="1">
    <citation type="submission" date="2024-01" db="EMBL/GenBank/DDBJ databases">
        <title>Comparative genomics of Cryptococcus and Kwoniella reveals pathogenesis evolution and contrasting modes of karyotype evolution via chromosome fusion or intercentromeric recombination.</title>
        <authorList>
            <person name="Coelho M.A."/>
            <person name="David-Palma M."/>
            <person name="Shea T."/>
            <person name="Bowers K."/>
            <person name="McGinley-Smith S."/>
            <person name="Mohammad A.W."/>
            <person name="Gnirke A."/>
            <person name="Yurkov A.M."/>
            <person name="Nowrousian M."/>
            <person name="Sun S."/>
            <person name="Cuomo C.A."/>
            <person name="Heitman J."/>
        </authorList>
    </citation>
    <scope>NUCLEOTIDE SEQUENCE [LARGE SCALE GENOMIC DNA]</scope>
    <source>
        <strain evidence="8 9">CBS 6074</strain>
    </source>
</reference>
<feature type="transmembrane region" description="Helical" evidence="6">
    <location>
        <begin position="387"/>
        <end position="414"/>
    </location>
</feature>
<name>A0AAX4JNJ1_9TREE</name>
<feature type="transmembrane region" description="Helical" evidence="6">
    <location>
        <begin position="318"/>
        <end position="336"/>
    </location>
</feature>
<proteinExistence type="predicted"/>
<dbReference type="InterPro" id="IPR036259">
    <property type="entry name" value="MFS_trans_sf"/>
</dbReference>
<feature type="transmembrane region" description="Helical" evidence="6">
    <location>
        <begin position="473"/>
        <end position="492"/>
    </location>
</feature>
<organism evidence="8 9">
    <name type="scientific">Kwoniella dendrophila CBS 6074</name>
    <dbReference type="NCBI Taxonomy" id="1295534"/>
    <lineage>
        <taxon>Eukaryota</taxon>
        <taxon>Fungi</taxon>
        <taxon>Dikarya</taxon>
        <taxon>Basidiomycota</taxon>
        <taxon>Agaricomycotina</taxon>
        <taxon>Tremellomycetes</taxon>
        <taxon>Tremellales</taxon>
        <taxon>Cryptococcaceae</taxon>
        <taxon>Kwoniella</taxon>
    </lineage>
</organism>
<keyword evidence="3 6" id="KW-1133">Transmembrane helix</keyword>
<feature type="transmembrane region" description="Helical" evidence="6">
    <location>
        <begin position="287"/>
        <end position="306"/>
    </location>
</feature>
<evidence type="ECO:0000313" key="9">
    <source>
        <dbReference type="Proteomes" id="UP001355207"/>
    </source>
</evidence>
<dbReference type="PANTHER" id="PTHR23502">
    <property type="entry name" value="MAJOR FACILITATOR SUPERFAMILY"/>
    <property type="match status" value="1"/>
</dbReference>
<evidence type="ECO:0000313" key="8">
    <source>
        <dbReference type="EMBL" id="WWC86939.1"/>
    </source>
</evidence>
<dbReference type="GO" id="GO:0140115">
    <property type="term" value="P:export across plasma membrane"/>
    <property type="evidence" value="ECO:0007669"/>
    <property type="project" value="UniProtKB-ARBA"/>
</dbReference>
<evidence type="ECO:0000256" key="6">
    <source>
        <dbReference type="SAM" id="Phobius"/>
    </source>
</evidence>
<dbReference type="InterPro" id="IPR011701">
    <property type="entry name" value="MFS"/>
</dbReference>
<feature type="transmembrane region" description="Helical" evidence="6">
    <location>
        <begin position="201"/>
        <end position="218"/>
    </location>
</feature>
<feature type="transmembrane region" description="Helical" evidence="6">
    <location>
        <begin position="568"/>
        <end position="586"/>
    </location>
</feature>
<dbReference type="InterPro" id="IPR005829">
    <property type="entry name" value="Sugar_transporter_CS"/>
</dbReference>
<dbReference type="FunFam" id="1.20.1250.20:FF:000082">
    <property type="entry name" value="MFS multidrug transporter, putative"/>
    <property type="match status" value="1"/>
</dbReference>
<feature type="transmembrane region" description="Helical" evidence="6">
    <location>
        <begin position="225"/>
        <end position="243"/>
    </location>
</feature>
<dbReference type="GeneID" id="91092491"/>
<evidence type="ECO:0000256" key="2">
    <source>
        <dbReference type="ARBA" id="ARBA00022692"/>
    </source>
</evidence>
<dbReference type="Proteomes" id="UP001355207">
    <property type="component" value="Chromosome 2"/>
</dbReference>
<sequence length="617" mass="68648">MDSFSLGERPDQIEANGRDLTFKNGLDTMSSIQKSEDLINSYQDRTIDKSTDRIDGTGKLTNSRGSDGGTGISDKCIEKEEEDIYINTISNEILNERRLPEGCTFGPLNNNNNHETSIELDDHNDFSNENGNGKRIIWVDFPIGSIENPIFFSSKRKFGLLIVATLFTCLTALNIGAYSIGQESMMKDLDCTRFQASLGNGVYQFGFAFTPLVLAPLSEEFGRRWTYVIAVFVYLLMHVMMALAKNLATMLAARVLQGCSGSVAATLVGGTIADIYIPADRGIPTAVFTWAAMAGSGIGPLIFCWVESNASLQWRWMWWIQCIMIILLVIPILTIMKETRESVILRRRAKRLREERGLNDGGRYTARYEIGKISFWTMMKINCLRAVTFLAVEPILLFFSLWMGLAWGVLYAMVTGLTYVFKGTYGFSTNQVGLAYIATILGASIGFGTNFIQDAMYRRKVNTVGIEARLYSAMVGGLCLAAGCFWFGLTSLSSVPWILPAIGIVIIIASIFPIYLSGFVYISECYGSYASSALAAQSCLRNCMAGIFIFIILDMYDALTPRWTCVTWGSVALLLSSVPFIAFKFGPKIRSKSKYSKLLMKEEQEKILREREGLSRV</sequence>
<feature type="domain" description="Major facilitator superfamily (MFS) profile" evidence="7">
    <location>
        <begin position="160"/>
        <end position="594"/>
    </location>
</feature>
<evidence type="ECO:0000256" key="5">
    <source>
        <dbReference type="SAM" id="MobiDB-lite"/>
    </source>
</evidence>
<gene>
    <name evidence="8" type="ORF">L201_001819</name>
</gene>
<comment type="subcellular location">
    <subcellularLocation>
        <location evidence="1">Membrane</location>
        <topology evidence="1">Multi-pass membrane protein</topology>
    </subcellularLocation>
</comment>
<evidence type="ECO:0000256" key="1">
    <source>
        <dbReference type="ARBA" id="ARBA00004141"/>
    </source>
</evidence>
<evidence type="ECO:0000256" key="4">
    <source>
        <dbReference type="ARBA" id="ARBA00023136"/>
    </source>
</evidence>
<dbReference type="InterPro" id="IPR020846">
    <property type="entry name" value="MFS_dom"/>
</dbReference>
<dbReference type="PROSITE" id="PS00216">
    <property type="entry name" value="SUGAR_TRANSPORT_1"/>
    <property type="match status" value="1"/>
</dbReference>